<accession>A0A833SQF1</accession>
<evidence type="ECO:0000256" key="7">
    <source>
        <dbReference type="ARBA" id="ARBA00023136"/>
    </source>
</evidence>
<dbReference type="PANTHER" id="PTHR24223:SF443">
    <property type="entry name" value="MULTIDRUG-RESISTANCE LIKE PROTEIN 1, ISOFORM I"/>
    <property type="match status" value="1"/>
</dbReference>
<evidence type="ECO:0000313" key="11">
    <source>
        <dbReference type="Proteomes" id="UP000602510"/>
    </source>
</evidence>
<evidence type="ECO:0000313" key="10">
    <source>
        <dbReference type="EMBL" id="KAF4141172.1"/>
    </source>
</evidence>
<dbReference type="GO" id="GO:0012505">
    <property type="term" value="C:endomembrane system"/>
    <property type="evidence" value="ECO:0007669"/>
    <property type="project" value="UniProtKB-SubCell"/>
</dbReference>
<keyword evidence="7 8" id="KW-0472">Membrane</keyword>
<dbReference type="Gene3D" id="1.20.1560.10">
    <property type="entry name" value="ABC transporter type 1, transmembrane domain"/>
    <property type="match status" value="1"/>
</dbReference>
<name>A0A833SQF1_PHYIN</name>
<dbReference type="Proteomes" id="UP000602510">
    <property type="component" value="Unassembled WGS sequence"/>
</dbReference>
<dbReference type="InterPro" id="IPR050173">
    <property type="entry name" value="ABC_transporter_C-like"/>
</dbReference>
<dbReference type="Proteomes" id="UP000704712">
    <property type="component" value="Unassembled WGS sequence"/>
</dbReference>
<keyword evidence="4" id="KW-0547">Nucleotide-binding</keyword>
<comment type="caution">
    <text evidence="9">The sequence shown here is derived from an EMBL/GenBank/DDBJ whole genome shotgun (WGS) entry which is preliminary data.</text>
</comment>
<dbReference type="GO" id="GO:0042626">
    <property type="term" value="F:ATPase-coupled transmembrane transporter activity"/>
    <property type="evidence" value="ECO:0007669"/>
    <property type="project" value="TreeGrafter"/>
</dbReference>
<dbReference type="PANTHER" id="PTHR24223">
    <property type="entry name" value="ATP-BINDING CASSETTE SUB-FAMILY C"/>
    <property type="match status" value="1"/>
</dbReference>
<evidence type="ECO:0008006" key="12">
    <source>
        <dbReference type="Google" id="ProtNLM"/>
    </source>
</evidence>
<dbReference type="EMBL" id="JAACNO010001389">
    <property type="protein sequence ID" value="KAF4141172.1"/>
    <property type="molecule type" value="Genomic_DNA"/>
</dbReference>
<dbReference type="GO" id="GO:0005524">
    <property type="term" value="F:ATP binding"/>
    <property type="evidence" value="ECO:0007669"/>
    <property type="project" value="UniProtKB-KW"/>
</dbReference>
<evidence type="ECO:0000256" key="5">
    <source>
        <dbReference type="ARBA" id="ARBA00022840"/>
    </source>
</evidence>
<feature type="transmembrane region" description="Helical" evidence="8">
    <location>
        <begin position="162"/>
        <end position="179"/>
    </location>
</feature>
<evidence type="ECO:0000256" key="2">
    <source>
        <dbReference type="ARBA" id="ARBA00022692"/>
    </source>
</evidence>
<evidence type="ECO:0000256" key="3">
    <source>
        <dbReference type="ARBA" id="ARBA00022737"/>
    </source>
</evidence>
<dbReference type="SUPFAM" id="SSF90123">
    <property type="entry name" value="ABC transporter transmembrane region"/>
    <property type="match status" value="1"/>
</dbReference>
<sequence>MSQTQLQQGSSSRKYATFLKVPPMSPQVQRHQSASLLSRLFLSFADEMMQIGSTRQLDHEDLLDLDADSRSEVAYAFFKQHYDQQQQAMIRAIVHGYGWKFLLCGLASAFTTACILFAPAVLHHVIEVFAAPEMNLMSLGGWLATFFASRLANALVAPHVDFQIQLVVFHIAVSLRALLFEKTMRRSIQSRSDAKAVDIANIYSSDF</sequence>
<keyword evidence="5" id="KW-0067">ATP-binding</keyword>
<gene>
    <name evidence="9" type="ORF">GN244_ATG18907</name>
    <name evidence="10" type="ORF">GN958_ATG09647</name>
</gene>
<evidence type="ECO:0000256" key="1">
    <source>
        <dbReference type="ARBA" id="ARBA00004127"/>
    </source>
</evidence>
<reference evidence="9" key="1">
    <citation type="submission" date="2020-04" db="EMBL/GenBank/DDBJ databases">
        <title>Hybrid Assembly of Korean Phytophthora infestans isolates.</title>
        <authorList>
            <person name="Prokchorchik M."/>
            <person name="Lee Y."/>
            <person name="Seo J."/>
            <person name="Cho J.-H."/>
            <person name="Park Y.-E."/>
            <person name="Jang D.-C."/>
            <person name="Im J.-S."/>
            <person name="Choi J.-G."/>
            <person name="Park H.-J."/>
            <person name="Lee G.-B."/>
            <person name="Lee Y.-G."/>
            <person name="Hong S.-Y."/>
            <person name="Cho K."/>
            <person name="Sohn K.H."/>
        </authorList>
    </citation>
    <scope>NUCLEOTIDE SEQUENCE</scope>
    <source>
        <strain evidence="9">KR_1_A1</strain>
        <strain evidence="10">KR_2_A2</strain>
    </source>
</reference>
<evidence type="ECO:0000256" key="8">
    <source>
        <dbReference type="SAM" id="Phobius"/>
    </source>
</evidence>
<dbReference type="AlphaFoldDB" id="A0A833SQF1"/>
<keyword evidence="2 8" id="KW-0812">Transmembrane</keyword>
<dbReference type="EMBL" id="WSZM01000825">
    <property type="protein sequence ID" value="KAF4029355.1"/>
    <property type="molecule type" value="Genomic_DNA"/>
</dbReference>
<proteinExistence type="predicted"/>
<protein>
    <recommendedName>
        <fullName evidence="12">ATP-binding Cassette (ABC) Superfamily</fullName>
    </recommendedName>
</protein>
<keyword evidence="11" id="KW-1185">Reference proteome</keyword>
<feature type="transmembrane region" description="Helical" evidence="8">
    <location>
        <begin position="99"/>
        <end position="122"/>
    </location>
</feature>
<evidence type="ECO:0000256" key="6">
    <source>
        <dbReference type="ARBA" id="ARBA00022989"/>
    </source>
</evidence>
<keyword evidence="3" id="KW-0677">Repeat</keyword>
<evidence type="ECO:0000256" key="4">
    <source>
        <dbReference type="ARBA" id="ARBA00022741"/>
    </source>
</evidence>
<comment type="subcellular location">
    <subcellularLocation>
        <location evidence="1">Endomembrane system</location>
        <topology evidence="1">Multi-pass membrane protein</topology>
    </subcellularLocation>
</comment>
<organism evidence="9 11">
    <name type="scientific">Phytophthora infestans</name>
    <name type="common">Potato late blight agent</name>
    <name type="synonym">Botrytis infestans</name>
    <dbReference type="NCBI Taxonomy" id="4787"/>
    <lineage>
        <taxon>Eukaryota</taxon>
        <taxon>Sar</taxon>
        <taxon>Stramenopiles</taxon>
        <taxon>Oomycota</taxon>
        <taxon>Peronosporomycetes</taxon>
        <taxon>Peronosporales</taxon>
        <taxon>Peronosporaceae</taxon>
        <taxon>Phytophthora</taxon>
    </lineage>
</organism>
<evidence type="ECO:0000313" key="9">
    <source>
        <dbReference type="EMBL" id="KAF4029355.1"/>
    </source>
</evidence>
<dbReference type="GO" id="GO:0016020">
    <property type="term" value="C:membrane"/>
    <property type="evidence" value="ECO:0007669"/>
    <property type="project" value="InterPro"/>
</dbReference>
<dbReference type="InterPro" id="IPR036640">
    <property type="entry name" value="ABC1_TM_sf"/>
</dbReference>
<keyword evidence="6 8" id="KW-1133">Transmembrane helix</keyword>